<feature type="transmembrane region" description="Helical" evidence="7">
    <location>
        <begin position="309"/>
        <end position="330"/>
    </location>
</feature>
<dbReference type="SUPFAM" id="SSF82689">
    <property type="entry name" value="Mechanosensitive channel protein MscS (YggB), C-terminal domain"/>
    <property type="match status" value="1"/>
</dbReference>
<dbReference type="EMBL" id="JBCDNA010000002">
    <property type="protein sequence ID" value="MEL4456343.1"/>
    <property type="molecule type" value="Genomic_DNA"/>
</dbReference>
<organism evidence="11 12">
    <name type="scientific">Lutimonas vermicola</name>
    <dbReference type="NCBI Taxonomy" id="414288"/>
    <lineage>
        <taxon>Bacteria</taxon>
        <taxon>Pseudomonadati</taxon>
        <taxon>Bacteroidota</taxon>
        <taxon>Flavobacteriia</taxon>
        <taxon>Flavobacteriales</taxon>
        <taxon>Flavobacteriaceae</taxon>
        <taxon>Lutimonas</taxon>
    </lineage>
</organism>
<dbReference type="InterPro" id="IPR023408">
    <property type="entry name" value="MscS_beta-dom_sf"/>
</dbReference>
<dbReference type="Gene3D" id="2.30.30.60">
    <property type="match status" value="1"/>
</dbReference>
<dbReference type="InterPro" id="IPR052702">
    <property type="entry name" value="MscS-like_channel"/>
</dbReference>
<accession>A0ABU9L2M4</accession>
<dbReference type="Proteomes" id="UP001474120">
    <property type="component" value="Unassembled WGS sequence"/>
</dbReference>
<evidence type="ECO:0000313" key="12">
    <source>
        <dbReference type="Proteomes" id="UP001474120"/>
    </source>
</evidence>
<evidence type="ECO:0000256" key="4">
    <source>
        <dbReference type="ARBA" id="ARBA00022692"/>
    </source>
</evidence>
<dbReference type="Pfam" id="PF21088">
    <property type="entry name" value="MS_channel_1st"/>
    <property type="match status" value="1"/>
</dbReference>
<evidence type="ECO:0000256" key="7">
    <source>
        <dbReference type="SAM" id="Phobius"/>
    </source>
</evidence>
<evidence type="ECO:0000313" key="11">
    <source>
        <dbReference type="EMBL" id="MEL4456343.1"/>
    </source>
</evidence>
<dbReference type="RefSeq" id="WP_342160458.1">
    <property type="nucleotide sequence ID" value="NZ_JBCDNA010000002.1"/>
</dbReference>
<feature type="domain" description="Mechanosensitive ion channel MscS C-terminal" evidence="9">
    <location>
        <begin position="719"/>
        <end position="796"/>
    </location>
</feature>
<dbReference type="Gene3D" id="1.10.287.1260">
    <property type="match status" value="1"/>
</dbReference>
<evidence type="ECO:0000256" key="6">
    <source>
        <dbReference type="ARBA" id="ARBA00023136"/>
    </source>
</evidence>
<feature type="transmembrane region" description="Helical" evidence="7">
    <location>
        <begin position="389"/>
        <end position="411"/>
    </location>
</feature>
<feature type="transmembrane region" description="Helical" evidence="7">
    <location>
        <begin position="466"/>
        <end position="487"/>
    </location>
</feature>
<feature type="transmembrane region" description="Helical" evidence="7">
    <location>
        <begin position="336"/>
        <end position="353"/>
    </location>
</feature>
<gene>
    <name evidence="11" type="ORF">AABB81_10580</name>
</gene>
<feature type="transmembrane region" description="Helical" evidence="7">
    <location>
        <begin position="423"/>
        <end position="446"/>
    </location>
</feature>
<dbReference type="Gene3D" id="3.30.70.100">
    <property type="match status" value="1"/>
</dbReference>
<comment type="caution">
    <text evidence="11">The sequence shown here is derived from an EMBL/GenBank/DDBJ whole genome shotgun (WGS) entry which is preliminary data.</text>
</comment>
<feature type="transmembrane region" description="Helical" evidence="7">
    <location>
        <begin position="365"/>
        <end position="383"/>
    </location>
</feature>
<feature type="transmembrane region" description="Helical" evidence="7">
    <location>
        <begin position="508"/>
        <end position="535"/>
    </location>
</feature>
<dbReference type="InterPro" id="IPR049278">
    <property type="entry name" value="MS_channel_C"/>
</dbReference>
<keyword evidence="12" id="KW-1185">Reference proteome</keyword>
<dbReference type="PANTHER" id="PTHR30347:SF1">
    <property type="entry name" value="MECHANOSENSITIVE CHANNEL MSCK"/>
    <property type="match status" value="1"/>
</dbReference>
<evidence type="ECO:0000259" key="9">
    <source>
        <dbReference type="Pfam" id="PF21082"/>
    </source>
</evidence>
<dbReference type="PANTHER" id="PTHR30347">
    <property type="entry name" value="POTASSIUM CHANNEL RELATED"/>
    <property type="match status" value="1"/>
</dbReference>
<evidence type="ECO:0000259" key="10">
    <source>
        <dbReference type="Pfam" id="PF21088"/>
    </source>
</evidence>
<dbReference type="InterPro" id="IPR011066">
    <property type="entry name" value="MscS_channel_C_sf"/>
</dbReference>
<sequence length="819" mass="93768">MQLLKNTFPNFFLGFILFMIPFVSYSQITPETKTDSTGAPIPKAIKVVDIIQKVEEANKEIKLSYSKIDVGNRVSRIDSLFPDYAKFIEAQLKRKDHFVSANLNRYKVNNLIKKWNRYYDHLSGWESIINEQEERNIIILKSLNFQEKTWQLTYENAEKEKVPLEVLTRVRVVWNDYKRINKQVNKENNDYLILESKINKQKILVNNTIDELNSLKDSEVYNLFYLRNEPLWKSSFKSPDKDEGEKDEVNSLSENITGIFYYIKTSEHSIYLYILLVVFVVVLIHFIKKTFEKYPFNEPDGDLQNAKDIILNHSVMSMIFISLIIAKWFFGNTPVLFGNILVFLILIASVPLVEPYMYKRFKKIIYFVILFYLLDTVKTYLWFTSSQYRLYLLFEALLVLGVLISFTRPYLKTRKMKIGNFGLLLIRLTPVIYGLLLVSIVSNILGYTNLTDLTLILSIHSGVFTVIFYGILMIAGGVSTGIIHWNFNMKLTFDQERKFGLELKLMQIIRVLAFVLWFLFFLGMIDLLAPLTQFFTDVFSEPYRFGSITFTIGDVFSFILILAVSFLSTSIISYLFDSGEVSIKFFRLPKGIPAAISLVIRYFIIAFGIILALSSLGIDLSKFNLMAGALGLGIGFGLQTVVSNFVSGLILVFERPINVGDTVEVDNLLGIVKRIGVRSSSIITFEGAEVVVPNNNLIANDLINWTLSDNIKREEILIRASYSSDPNQILKILIDTALSNEDALKYPAPQALFSEFGESSLNFKLRFWVQSEVGLQAKSDISIGVYNAFAKCGIEIPFPQQDVYIKDRSGFKNKNSDAV</sequence>
<dbReference type="InterPro" id="IPR006685">
    <property type="entry name" value="MscS_channel_2nd"/>
</dbReference>
<proteinExistence type="inferred from homology"/>
<feature type="transmembrane region" description="Helical" evidence="7">
    <location>
        <begin position="555"/>
        <end position="577"/>
    </location>
</feature>
<feature type="domain" description="Mechanosensitive ion channel transmembrane helices 2/3" evidence="10">
    <location>
        <begin position="599"/>
        <end position="639"/>
    </location>
</feature>
<protein>
    <submittedName>
        <fullName evidence="11">Mechanosensitive ion channel domain-containing protein</fullName>
    </submittedName>
</protein>
<evidence type="ECO:0000259" key="8">
    <source>
        <dbReference type="Pfam" id="PF00924"/>
    </source>
</evidence>
<keyword evidence="5 7" id="KW-1133">Transmembrane helix</keyword>
<comment type="subcellular location">
    <subcellularLocation>
        <location evidence="1">Cell membrane</location>
        <topology evidence="1">Multi-pass membrane protein</topology>
    </subcellularLocation>
</comment>
<reference evidence="11 12" key="1">
    <citation type="submission" date="2024-04" db="EMBL/GenBank/DDBJ databases">
        <title>whole genome sequencing of Lutimonas vermicola strain IMCC1616.</title>
        <authorList>
            <person name="Bae S.S."/>
        </authorList>
    </citation>
    <scope>NUCLEOTIDE SEQUENCE [LARGE SCALE GENOMIC DNA]</scope>
    <source>
        <strain evidence="11 12">IMCC1616</strain>
    </source>
</reference>
<keyword evidence="6 7" id="KW-0472">Membrane</keyword>
<feature type="domain" description="Mechanosensitive ion channel MscS" evidence="8">
    <location>
        <begin position="640"/>
        <end position="706"/>
    </location>
</feature>
<dbReference type="InterPro" id="IPR011014">
    <property type="entry name" value="MscS_channel_TM-2"/>
</dbReference>
<dbReference type="Pfam" id="PF21082">
    <property type="entry name" value="MS_channel_3rd"/>
    <property type="match status" value="1"/>
</dbReference>
<dbReference type="SUPFAM" id="SSF82861">
    <property type="entry name" value="Mechanosensitive channel protein MscS (YggB), transmembrane region"/>
    <property type="match status" value="1"/>
</dbReference>
<keyword evidence="3" id="KW-1003">Cell membrane</keyword>
<feature type="transmembrane region" description="Helical" evidence="7">
    <location>
        <begin position="598"/>
        <end position="618"/>
    </location>
</feature>
<dbReference type="InterPro" id="IPR010920">
    <property type="entry name" value="LSM_dom_sf"/>
</dbReference>
<evidence type="ECO:0000256" key="5">
    <source>
        <dbReference type="ARBA" id="ARBA00022989"/>
    </source>
</evidence>
<feature type="transmembrane region" description="Helical" evidence="7">
    <location>
        <begin position="270"/>
        <end position="288"/>
    </location>
</feature>
<dbReference type="Pfam" id="PF00924">
    <property type="entry name" value="MS_channel_2nd"/>
    <property type="match status" value="1"/>
</dbReference>
<name>A0ABU9L2M4_9FLAO</name>
<keyword evidence="4 7" id="KW-0812">Transmembrane</keyword>
<dbReference type="SUPFAM" id="SSF50182">
    <property type="entry name" value="Sm-like ribonucleoproteins"/>
    <property type="match status" value="1"/>
</dbReference>
<evidence type="ECO:0000256" key="3">
    <source>
        <dbReference type="ARBA" id="ARBA00022475"/>
    </source>
</evidence>
<evidence type="ECO:0000256" key="2">
    <source>
        <dbReference type="ARBA" id="ARBA00008017"/>
    </source>
</evidence>
<dbReference type="InterPro" id="IPR049142">
    <property type="entry name" value="MS_channel_1st"/>
</dbReference>
<evidence type="ECO:0000256" key="1">
    <source>
        <dbReference type="ARBA" id="ARBA00004651"/>
    </source>
</evidence>
<feature type="transmembrane region" description="Helical" evidence="7">
    <location>
        <begin position="630"/>
        <end position="653"/>
    </location>
</feature>
<comment type="similarity">
    <text evidence="2">Belongs to the MscS (TC 1.A.23) family.</text>
</comment>